<dbReference type="NCBIfam" id="TIGR00369">
    <property type="entry name" value="unchar_dom_1"/>
    <property type="match status" value="1"/>
</dbReference>
<dbReference type="PANTHER" id="PTHR43240">
    <property type="entry name" value="1,4-DIHYDROXY-2-NAPHTHOYL-COA THIOESTERASE 1"/>
    <property type="match status" value="1"/>
</dbReference>
<dbReference type="SUPFAM" id="SSF54637">
    <property type="entry name" value="Thioesterase/thiol ester dehydrase-isomerase"/>
    <property type="match status" value="1"/>
</dbReference>
<dbReference type="OrthoDB" id="9813282at2"/>
<dbReference type="Gene3D" id="3.10.129.10">
    <property type="entry name" value="Hotdog Thioesterase"/>
    <property type="match status" value="1"/>
</dbReference>
<evidence type="ECO:0000313" key="4">
    <source>
        <dbReference type="EMBL" id="PTW62632.1"/>
    </source>
</evidence>
<dbReference type="CDD" id="cd03443">
    <property type="entry name" value="PaaI_thioesterase"/>
    <property type="match status" value="1"/>
</dbReference>
<dbReference type="PANTHER" id="PTHR43240:SF5">
    <property type="entry name" value="1,4-DIHYDROXY-2-NAPHTHOYL-COA THIOESTERASE 1"/>
    <property type="match status" value="1"/>
</dbReference>
<proteinExistence type="inferred from homology"/>
<evidence type="ECO:0000313" key="5">
    <source>
        <dbReference type="Proteomes" id="UP000244081"/>
    </source>
</evidence>
<dbReference type="GO" id="GO:0061522">
    <property type="term" value="F:1,4-dihydroxy-2-naphthoyl-CoA thioesterase activity"/>
    <property type="evidence" value="ECO:0007669"/>
    <property type="project" value="TreeGrafter"/>
</dbReference>
<keyword evidence="5" id="KW-1185">Reference proteome</keyword>
<accession>A0A2T5VFU6</accession>
<gene>
    <name evidence="4" type="ORF">C8N35_101678</name>
</gene>
<name>A0A2T5VFU6_9HYPH</name>
<dbReference type="InterPro" id="IPR029069">
    <property type="entry name" value="HotDog_dom_sf"/>
</dbReference>
<keyword evidence="2" id="KW-0378">Hydrolase</keyword>
<organism evidence="4 5">
    <name type="scientific">Breoghania corrubedonensis</name>
    <dbReference type="NCBI Taxonomy" id="665038"/>
    <lineage>
        <taxon>Bacteria</taxon>
        <taxon>Pseudomonadati</taxon>
        <taxon>Pseudomonadota</taxon>
        <taxon>Alphaproteobacteria</taxon>
        <taxon>Hyphomicrobiales</taxon>
        <taxon>Stappiaceae</taxon>
        <taxon>Breoghania</taxon>
    </lineage>
</organism>
<reference evidence="4 5" key="1">
    <citation type="submission" date="2018-04" db="EMBL/GenBank/DDBJ databases">
        <title>Genomic Encyclopedia of Archaeal and Bacterial Type Strains, Phase II (KMG-II): from individual species to whole genera.</title>
        <authorList>
            <person name="Goeker M."/>
        </authorList>
    </citation>
    <scope>NUCLEOTIDE SEQUENCE [LARGE SCALE GENOMIC DNA]</scope>
    <source>
        <strain evidence="4 5">DSM 23382</strain>
    </source>
</reference>
<dbReference type="Pfam" id="PF03061">
    <property type="entry name" value="4HBT"/>
    <property type="match status" value="1"/>
</dbReference>
<dbReference type="Proteomes" id="UP000244081">
    <property type="component" value="Unassembled WGS sequence"/>
</dbReference>
<dbReference type="InterPro" id="IPR006683">
    <property type="entry name" value="Thioestr_dom"/>
</dbReference>
<dbReference type="EMBL" id="QAYG01000001">
    <property type="protein sequence ID" value="PTW62632.1"/>
    <property type="molecule type" value="Genomic_DNA"/>
</dbReference>
<dbReference type="InterPro" id="IPR003736">
    <property type="entry name" value="PAAI_dom"/>
</dbReference>
<feature type="domain" description="Thioesterase" evidence="3">
    <location>
        <begin position="50"/>
        <end position="127"/>
    </location>
</feature>
<evidence type="ECO:0000256" key="2">
    <source>
        <dbReference type="ARBA" id="ARBA00022801"/>
    </source>
</evidence>
<evidence type="ECO:0000259" key="3">
    <source>
        <dbReference type="Pfam" id="PF03061"/>
    </source>
</evidence>
<protein>
    <submittedName>
        <fullName evidence="4">Uncharacterized protein (TIGR00369 family)</fullName>
    </submittedName>
</protein>
<dbReference type="AlphaFoldDB" id="A0A2T5VFU6"/>
<dbReference type="RefSeq" id="WP_107988174.1">
    <property type="nucleotide sequence ID" value="NZ_QAYG01000001.1"/>
</dbReference>
<comment type="caution">
    <text evidence="4">The sequence shown here is derived from an EMBL/GenBank/DDBJ whole genome shotgun (WGS) entry which is preliminary data.</text>
</comment>
<sequence length="157" mass="16961">MTDGEEHERLRGVAETLSPFSSALGIRTVSFARDEVVGEMPVEAWLGNRNGVLHGGALMSFADNLCGTATLLNLPEGQGTVTLESKTNFLRPIRIGDTARGVATPYHRGRKTMIWEVRIFRGDGKLAAVVSQTQLVLEWQEGGEGADGAQETHGVQE</sequence>
<dbReference type="GO" id="GO:0005829">
    <property type="term" value="C:cytosol"/>
    <property type="evidence" value="ECO:0007669"/>
    <property type="project" value="TreeGrafter"/>
</dbReference>
<comment type="similarity">
    <text evidence="1">Belongs to the thioesterase PaaI family.</text>
</comment>
<evidence type="ECO:0000256" key="1">
    <source>
        <dbReference type="ARBA" id="ARBA00008324"/>
    </source>
</evidence>